<dbReference type="Proteomes" id="UP000717585">
    <property type="component" value="Unassembled WGS sequence"/>
</dbReference>
<dbReference type="PANTHER" id="PTHR43304">
    <property type="entry name" value="PHYTOCHROME-LIKE PROTEIN CPH1"/>
    <property type="match status" value="1"/>
</dbReference>
<keyword evidence="11" id="KW-1185">Reference proteome</keyword>
<evidence type="ECO:0000256" key="2">
    <source>
        <dbReference type="ARBA" id="ARBA00012438"/>
    </source>
</evidence>
<proteinExistence type="predicted"/>
<dbReference type="OrthoDB" id="60033at2759"/>
<keyword evidence="6" id="KW-0175">Coiled coil</keyword>
<keyword evidence="5 10" id="KW-0418">Kinase</keyword>
<dbReference type="PROSITE" id="PS50112">
    <property type="entry name" value="PAS"/>
    <property type="match status" value="1"/>
</dbReference>
<evidence type="ECO:0000313" key="10">
    <source>
        <dbReference type="EMBL" id="KAG9397427.1"/>
    </source>
</evidence>
<evidence type="ECO:0000259" key="8">
    <source>
        <dbReference type="PROSITE" id="PS50112"/>
    </source>
</evidence>
<dbReference type="Pfam" id="PF08447">
    <property type="entry name" value="PAS_3"/>
    <property type="match status" value="2"/>
</dbReference>
<evidence type="ECO:0000256" key="5">
    <source>
        <dbReference type="ARBA" id="ARBA00022777"/>
    </source>
</evidence>
<dbReference type="InterPro" id="IPR004358">
    <property type="entry name" value="Sig_transdc_His_kin-like_C"/>
</dbReference>
<dbReference type="SUPFAM" id="SSF55785">
    <property type="entry name" value="PYP-like sensor domain (PAS domain)"/>
    <property type="match status" value="4"/>
</dbReference>
<sequence length="948" mass="106378">MEDLHNKSYEHLLARLEQRKKRVEVLRRSVANKQASCAVLLDALCKSPILCCVLSSKFEFIKVNASVKQLYTRNERSRLLSAVEHVIGKLSPEHTKAVFYDTISGPDAPIRISWTVVASYSSAGRLRRAMMIGSRVNETSRKRTELLHNWQRDNLPALPKSFNIYQMMDLFRAEGFFVMVLGHQFPQGYRLLMVSKVLEDIWGSSAEELCANPFAWAKAIHPDDYEATHAVLIEFIRGDKEQFRVRHRVISKATGAVRWVQAVATAFVDDVGVRVQAFGSVTDVTEIVEEEEKAERTKEKMEQLTKYADAVLWVASLRDSSYKLQYVSNAWTRWTGLSSEEIVGDNDALQLTLPEDQAEWLARRLKFFHQGRSGLSVMYDLHNVQTGEVTTALNTAVLLRNSEGDPVASVGIAKSVTELVRAQDKLKEVNEMFVQMAETIDNAWFVTVRVFKDPDGNIVDEFGNIGSPKPLHVTRSCYDIFELTADELINTPGAWHKHIDPDELPTMKREVKEYYTRAIDDPATASFDYIHKLKMPDGRIKYALIRSKPILNSRGELDGFAGTISDVSKIVQIQRDLADYIEKSNQIMDNIETIIVLFQIIPEKHDIQINLVSRYFERFTGHPISEVLNKNLATWLNLVVHPADRQFVSDQVFEFEATHDCTRHFQQRMLRVDGSTVYADVKFTRVEGAGEGGFDLVVGTLTDITEIVTAHNDLNTIEQQMHKTQKLESLGVLSEGIACDLKDLLMIIVGNADLALEMIGDTNKPVRILLLEIIEAVTKSNAFTDQLLSYAGKGKYFVSELNLSSAIGLMQGFLMGLNVPDHITVHWNLAPETQLPLVAADKVQLAQVLLALITNGIEAIGTQSGTITVSTGFDTERDKVFVRVADTGCGMPVEVRERMFDPFYSTKFTGRGLGMATVKGIVDTHHGAIEIDSSVGSGTIVTVFFRHL</sequence>
<organism evidence="10 11">
    <name type="scientific">Carpediemonas membranifera</name>
    <dbReference type="NCBI Taxonomy" id="201153"/>
    <lineage>
        <taxon>Eukaryota</taxon>
        <taxon>Metamonada</taxon>
        <taxon>Carpediemonas-like organisms</taxon>
        <taxon>Carpediemonas</taxon>
    </lineage>
</organism>
<evidence type="ECO:0000256" key="3">
    <source>
        <dbReference type="ARBA" id="ARBA00022553"/>
    </source>
</evidence>
<dbReference type="InterPro" id="IPR052162">
    <property type="entry name" value="Sensor_kinase/Photoreceptor"/>
</dbReference>
<keyword evidence="3" id="KW-0597">Phosphoprotein</keyword>
<dbReference type="PRINTS" id="PR00344">
    <property type="entry name" value="BCTRLSENSOR"/>
</dbReference>
<gene>
    <name evidence="10" type="ORF">J8273_0922</name>
</gene>
<dbReference type="NCBIfam" id="TIGR00229">
    <property type="entry name" value="sensory_box"/>
    <property type="match status" value="3"/>
</dbReference>
<dbReference type="PROSITE" id="PS50113">
    <property type="entry name" value="PAC"/>
    <property type="match status" value="4"/>
</dbReference>
<dbReference type="InterPro" id="IPR000014">
    <property type="entry name" value="PAS"/>
</dbReference>
<dbReference type="PANTHER" id="PTHR43304:SF1">
    <property type="entry name" value="PAC DOMAIN-CONTAINING PROTEIN"/>
    <property type="match status" value="1"/>
</dbReference>
<dbReference type="GO" id="GO:0004673">
    <property type="term" value="F:protein histidine kinase activity"/>
    <property type="evidence" value="ECO:0007669"/>
    <property type="project" value="UniProtKB-EC"/>
</dbReference>
<keyword evidence="4" id="KW-0808">Transferase</keyword>
<dbReference type="InterPro" id="IPR003594">
    <property type="entry name" value="HATPase_dom"/>
</dbReference>
<comment type="caution">
    <text evidence="10">The sequence shown here is derived from an EMBL/GenBank/DDBJ whole genome shotgun (WGS) entry which is preliminary data.</text>
</comment>
<feature type="domain" description="PAS" evidence="8">
    <location>
        <begin position="297"/>
        <end position="359"/>
    </location>
</feature>
<dbReference type="EC" id="2.7.13.3" evidence="2"/>
<evidence type="ECO:0000259" key="7">
    <source>
        <dbReference type="PROSITE" id="PS50109"/>
    </source>
</evidence>
<feature type="domain" description="PAC" evidence="9">
    <location>
        <begin position="375"/>
        <end position="428"/>
    </location>
</feature>
<name>A0A8J6BCN1_9EUKA</name>
<dbReference type="Gene3D" id="1.10.287.130">
    <property type="match status" value="1"/>
</dbReference>
<accession>A0A8J6BCN1</accession>
<dbReference type="InterPro" id="IPR013655">
    <property type="entry name" value="PAS_fold_3"/>
</dbReference>
<dbReference type="InterPro" id="IPR000700">
    <property type="entry name" value="PAS-assoc_C"/>
</dbReference>
<comment type="catalytic activity">
    <reaction evidence="1">
        <text>ATP + protein L-histidine = ADP + protein N-phospho-L-histidine.</text>
        <dbReference type="EC" id="2.7.13.3"/>
    </reaction>
</comment>
<feature type="coiled-coil region" evidence="6">
    <location>
        <begin position="6"/>
        <end position="33"/>
    </location>
</feature>
<evidence type="ECO:0000256" key="1">
    <source>
        <dbReference type="ARBA" id="ARBA00000085"/>
    </source>
</evidence>
<dbReference type="Gene3D" id="3.30.565.10">
    <property type="entry name" value="Histidine kinase-like ATPase, C-terminal domain"/>
    <property type="match status" value="1"/>
</dbReference>
<dbReference type="PROSITE" id="PS50109">
    <property type="entry name" value="HIS_KIN"/>
    <property type="match status" value="1"/>
</dbReference>
<evidence type="ECO:0000259" key="9">
    <source>
        <dbReference type="PROSITE" id="PS50113"/>
    </source>
</evidence>
<feature type="domain" description="PAC" evidence="9">
    <location>
        <begin position="243"/>
        <end position="296"/>
    </location>
</feature>
<dbReference type="Pfam" id="PF13426">
    <property type="entry name" value="PAS_9"/>
    <property type="match status" value="2"/>
</dbReference>
<dbReference type="SUPFAM" id="SSF55874">
    <property type="entry name" value="ATPase domain of HSP90 chaperone/DNA topoisomerase II/histidine kinase"/>
    <property type="match status" value="1"/>
</dbReference>
<dbReference type="InterPro" id="IPR036890">
    <property type="entry name" value="HATPase_C_sf"/>
</dbReference>
<dbReference type="InterPro" id="IPR001610">
    <property type="entry name" value="PAC"/>
</dbReference>
<reference evidence="10" key="1">
    <citation type="submission" date="2021-05" db="EMBL/GenBank/DDBJ databases">
        <title>A free-living protist that lacks canonical eukaryotic 1 DNA replication and segregation systems.</title>
        <authorList>
            <person name="Salas-Leiva D.E."/>
            <person name="Tromer E.C."/>
            <person name="Curtis B.A."/>
            <person name="Jerlstrom-Hultqvist J."/>
            <person name="Kolisko M."/>
            <person name="Yi Z."/>
            <person name="Salas-Leiva J.S."/>
            <person name="Gallot-Lavallee L."/>
            <person name="Kops G.J.P.L."/>
            <person name="Archibald J.M."/>
            <person name="Simpson A.G.B."/>
            <person name="Roger A.J."/>
        </authorList>
    </citation>
    <scope>NUCLEOTIDE SEQUENCE</scope>
    <source>
        <strain evidence="10">BICM</strain>
    </source>
</reference>
<evidence type="ECO:0000313" key="11">
    <source>
        <dbReference type="Proteomes" id="UP000717585"/>
    </source>
</evidence>
<feature type="domain" description="Histidine kinase" evidence="7">
    <location>
        <begin position="736"/>
        <end position="948"/>
    </location>
</feature>
<dbReference type="Gene3D" id="3.30.450.20">
    <property type="entry name" value="PAS domain"/>
    <property type="match status" value="4"/>
</dbReference>
<dbReference type="SMART" id="SM00086">
    <property type="entry name" value="PAC"/>
    <property type="match status" value="4"/>
</dbReference>
<feature type="domain" description="PAC" evidence="9">
    <location>
        <begin position="663"/>
        <end position="716"/>
    </location>
</feature>
<protein>
    <recommendedName>
        <fullName evidence="2">histidine kinase</fullName>
        <ecNumber evidence="2">2.7.13.3</ecNumber>
    </recommendedName>
</protein>
<dbReference type="Pfam" id="PF02518">
    <property type="entry name" value="HATPase_c"/>
    <property type="match status" value="1"/>
</dbReference>
<dbReference type="EMBL" id="JAHDYR010000002">
    <property type="protein sequence ID" value="KAG9397427.1"/>
    <property type="molecule type" value="Genomic_DNA"/>
</dbReference>
<evidence type="ECO:0000256" key="6">
    <source>
        <dbReference type="SAM" id="Coils"/>
    </source>
</evidence>
<evidence type="ECO:0000256" key="4">
    <source>
        <dbReference type="ARBA" id="ARBA00022679"/>
    </source>
</evidence>
<dbReference type="InterPro" id="IPR005467">
    <property type="entry name" value="His_kinase_dom"/>
</dbReference>
<dbReference type="SMART" id="SM00387">
    <property type="entry name" value="HATPase_c"/>
    <property type="match status" value="1"/>
</dbReference>
<feature type="domain" description="PAC" evidence="9">
    <location>
        <begin position="527"/>
        <end position="579"/>
    </location>
</feature>
<dbReference type="AlphaFoldDB" id="A0A8J6BCN1"/>
<dbReference type="InterPro" id="IPR035965">
    <property type="entry name" value="PAS-like_dom_sf"/>
</dbReference>